<dbReference type="GO" id="GO:0016887">
    <property type="term" value="F:ATP hydrolysis activity"/>
    <property type="evidence" value="ECO:0007669"/>
    <property type="project" value="InterPro"/>
</dbReference>
<dbReference type="AlphaFoldDB" id="A0A1L7D3V6"/>
<feature type="domain" description="Rad50/SbcC-type AAA" evidence="2">
    <location>
        <begin position="5"/>
        <end position="259"/>
    </location>
</feature>
<dbReference type="EMBL" id="CP009249">
    <property type="protein sequence ID" value="APT92790.1"/>
    <property type="molecule type" value="Genomic_DNA"/>
</dbReference>
<feature type="coiled-coil region" evidence="1">
    <location>
        <begin position="207"/>
        <end position="362"/>
    </location>
</feature>
<feature type="coiled-coil region" evidence="1">
    <location>
        <begin position="569"/>
        <end position="737"/>
    </location>
</feature>
<dbReference type="Proteomes" id="UP000185491">
    <property type="component" value="Chromosome"/>
</dbReference>
<evidence type="ECO:0000313" key="3">
    <source>
        <dbReference type="EMBL" id="APT92790.1"/>
    </source>
</evidence>
<dbReference type="InterPro" id="IPR027417">
    <property type="entry name" value="P-loop_NTPase"/>
</dbReference>
<evidence type="ECO:0000313" key="4">
    <source>
        <dbReference type="Proteomes" id="UP000185491"/>
    </source>
</evidence>
<reference evidence="3 4" key="1">
    <citation type="submission" date="2014-08" db="EMBL/GenBank/DDBJ databases">
        <title>Complete genome sequence of Corynebacterium phocae M408/89/1(T)(=DSM 44612(T)), isolated from the common seal (Phoca vitulina).</title>
        <authorList>
            <person name="Ruckert C."/>
            <person name="Albersmeier A."/>
            <person name="Winkler A."/>
            <person name="Kalinowski J."/>
        </authorList>
    </citation>
    <scope>NUCLEOTIDE SEQUENCE [LARGE SCALE GENOMIC DNA]</scope>
    <source>
        <strain evidence="3 4">M408/89/1</strain>
    </source>
</reference>
<accession>A0A1L7D3V6</accession>
<organism evidence="3 4">
    <name type="scientific">Corynebacterium phocae</name>
    <dbReference type="NCBI Taxonomy" id="161895"/>
    <lineage>
        <taxon>Bacteria</taxon>
        <taxon>Bacillati</taxon>
        <taxon>Actinomycetota</taxon>
        <taxon>Actinomycetes</taxon>
        <taxon>Mycobacteriales</taxon>
        <taxon>Corynebacteriaceae</taxon>
        <taxon>Corynebacterium</taxon>
    </lineage>
</organism>
<dbReference type="Pfam" id="PF13476">
    <property type="entry name" value="AAA_23"/>
    <property type="match status" value="1"/>
</dbReference>
<dbReference type="GO" id="GO:0006302">
    <property type="term" value="P:double-strand break repair"/>
    <property type="evidence" value="ECO:0007669"/>
    <property type="project" value="InterPro"/>
</dbReference>
<keyword evidence="4" id="KW-1185">Reference proteome</keyword>
<dbReference type="RefSeq" id="WP_075734649.1">
    <property type="nucleotide sequence ID" value="NZ_CP009249.1"/>
</dbReference>
<evidence type="ECO:0000259" key="2">
    <source>
        <dbReference type="Pfam" id="PF13476"/>
    </source>
</evidence>
<dbReference type="SUPFAM" id="SSF52540">
    <property type="entry name" value="P-loop containing nucleoside triphosphate hydrolases"/>
    <property type="match status" value="1"/>
</dbReference>
<proteinExistence type="predicted"/>
<gene>
    <name evidence="3" type="ORF">CPHO_07685</name>
</gene>
<dbReference type="PANTHER" id="PTHR41259">
    <property type="entry name" value="DOUBLE-STRAND BREAK REPAIR RAD50 ATPASE, PUTATIVE-RELATED"/>
    <property type="match status" value="1"/>
</dbReference>
<name>A0A1L7D3V6_9CORY</name>
<dbReference type="PANTHER" id="PTHR41259:SF1">
    <property type="entry name" value="DOUBLE-STRAND BREAK REPAIR RAD50 ATPASE, PUTATIVE-RELATED"/>
    <property type="match status" value="1"/>
</dbReference>
<protein>
    <recommendedName>
        <fullName evidence="2">Rad50/SbcC-type AAA domain-containing protein</fullName>
    </recommendedName>
</protein>
<dbReference type="Gene3D" id="3.40.50.300">
    <property type="entry name" value="P-loop containing nucleotide triphosphate hydrolases"/>
    <property type="match status" value="2"/>
</dbReference>
<dbReference type="KEGG" id="cpho:CPHO_07685"/>
<dbReference type="STRING" id="161895.CPHO_07685"/>
<sequence length="898" mass="97616">MHIKSIELSNVRGVRHLRADELPETGVIVIHGGNEAGKSTVLEALKIVLTQPHNSSAQRSRGTFAHHGAGWLAPVDVDEAPEITLQMAVGDYEFKIFKRFKKSKAAELTIYKPRRESYTGAQAEARLEEILEEAVEMNLLDSLFMHQGEEDAALQAAGLKTLEQALQHATGLDSDSAEEDDSELGARVQAEYLRYFTKSRQTPTKEYAEAIGRVEDAEEALADAQDAVNNLQSRIDEVERAQKTLSDAKARIPEAEEDLATKTTAAQAAAEVQKKLEVAQLDYQRAKEDLDRAQQDLTRRDELDTELEKAQKLETKFATEHAQAEQSAKEEAQSVAAAKDKLAAARKARDTARLDVQEAKRQLGVAKDWEKRSSLQDKVAQLDKLHQVVVKKRAAAASRGPVVVTDAHVTEAEKAANELELAQHKRDTAAAKLLLTATEPTAVGVDGQEITVLADAETTVALADGTTIEIGNVTAQFVQAAGIKVDWNEKVDSAQQVFDSLMDQLGTKDLEDVRSRRDNHRAVEEELTRAQAELRSALGGEDLEELRAVLQALDEKFAADSGDCAQVSVEDATTALAAAEEELSAADAAFDRAQISVEALSDNQAQLKRAEVAQKLRGAEDAVARARELINRADAEASREALAQAVEDAREAYQEHKSAVAERQAEVKAANPEVASKLRDGAAAALKSIQETIQDAERKLLSNQSYIDQAEGAEEELAIAENELEAAENQLHNVTRRAEAVAYLAEVLDRHRTAAREKYAAPFAAKLSQFAQVVFGSDVSFNLNEHLEVESRTRAGATVELGDLSGGAKEQLSLLTRFAIASLVADPDGTKAAGGTAESVPIVIDDALGSTDSYRLDLMATLFHDVGKASQVIVLTCMPERYERIPGRVSLDIETLKS</sequence>
<evidence type="ECO:0000256" key="1">
    <source>
        <dbReference type="SAM" id="Coils"/>
    </source>
</evidence>
<keyword evidence="1" id="KW-0175">Coiled coil</keyword>
<dbReference type="InterPro" id="IPR038729">
    <property type="entry name" value="Rad50/SbcC_AAA"/>
</dbReference>